<feature type="compositionally biased region" description="Acidic residues" evidence="1">
    <location>
        <begin position="24"/>
        <end position="34"/>
    </location>
</feature>
<reference evidence="2 3" key="1">
    <citation type="submission" date="2017-06" db="EMBL/GenBank/DDBJ databases">
        <authorList>
            <consortium name="Pathogen Informatics"/>
        </authorList>
    </citation>
    <scope>NUCLEOTIDE SEQUENCE [LARGE SCALE GENOMIC DNA]</scope>
    <source>
        <strain evidence="2 3">NCTC11865</strain>
    </source>
</reference>
<feature type="region of interest" description="Disordered" evidence="1">
    <location>
        <begin position="1"/>
        <end position="57"/>
    </location>
</feature>
<feature type="compositionally biased region" description="Acidic residues" evidence="1">
    <location>
        <begin position="41"/>
        <end position="57"/>
    </location>
</feature>
<dbReference type="AlphaFoldDB" id="A0A239WPJ5"/>
<organism evidence="2 3">
    <name type="scientific">Cutibacterium granulosum</name>
    <dbReference type="NCBI Taxonomy" id="33011"/>
    <lineage>
        <taxon>Bacteria</taxon>
        <taxon>Bacillati</taxon>
        <taxon>Actinomycetota</taxon>
        <taxon>Actinomycetes</taxon>
        <taxon>Propionibacteriales</taxon>
        <taxon>Propionibacteriaceae</taxon>
        <taxon>Cutibacterium</taxon>
    </lineage>
</organism>
<dbReference type="Pfam" id="PF12502">
    <property type="entry name" value="DUF3710"/>
    <property type="match status" value="1"/>
</dbReference>
<sequence length="259" mass="28837">MFGRKKKNDAVDETSPFQPKKEELDEQQDLDDETESHAPGDEDEVEADREDSRDDDEVAELYRPNLERVDGPFDYEEVDLDADEIERIDFGSLILTPFENMQMQIQLDQQSGAVQSLLVMQGGSALEVALFAAPSTGLIIDDVHRDMMSGTASEGGEANVGPGPLGAELRRIVPVKTPEGQEGYHVSRTWLVQGPRWLLRGVLMGEAAFQEDLNATGQLLLEFFCNLVVRRDGSPRVPGDLITLQVPNQLRADEQQQQQ</sequence>
<proteinExistence type="predicted"/>
<protein>
    <submittedName>
        <fullName evidence="2">Protein of uncharacterized function (DUF3710)</fullName>
    </submittedName>
</protein>
<evidence type="ECO:0000313" key="2">
    <source>
        <dbReference type="EMBL" id="SNV35534.1"/>
    </source>
</evidence>
<name>A0A239WPJ5_9ACTN</name>
<dbReference type="Proteomes" id="UP000215332">
    <property type="component" value="Chromosome 1"/>
</dbReference>
<accession>A0A239WPJ5</accession>
<evidence type="ECO:0000313" key="3">
    <source>
        <dbReference type="Proteomes" id="UP000215332"/>
    </source>
</evidence>
<dbReference type="InterPro" id="IPR022183">
    <property type="entry name" value="DUF3710"/>
</dbReference>
<gene>
    <name evidence="2" type="ORF">SAMEA4412665_01240</name>
</gene>
<evidence type="ECO:0000256" key="1">
    <source>
        <dbReference type="SAM" id="MobiDB-lite"/>
    </source>
</evidence>
<dbReference type="eggNOG" id="ENOG502Z90C">
    <property type="taxonomic scope" value="Bacteria"/>
</dbReference>
<dbReference type="RefSeq" id="WP_021103254.1">
    <property type="nucleotide sequence ID" value="NZ_JAWFFS010000031.1"/>
</dbReference>
<dbReference type="EMBL" id="LT906441">
    <property type="protein sequence ID" value="SNV35534.1"/>
    <property type="molecule type" value="Genomic_DNA"/>
</dbReference>
<dbReference type="KEGG" id="cgrn:4412665_01240"/>